<sequence>MYKIGQFSKLTGISIPTLRAWDKKEILKPEFKTQHGERRYSDAQLQSILQKKPDTLRINIGYARVSSKKQEDDLKRQIDLLELFLAKQGKPFKIISDIGSGINYSKAGLKELIKLISLNQIDKIYVLYKDRLVRFGFELIEEFAKLHSTNIEIVNQTEDKTDEEELVEDILNIIHVFSCKLNGKKSHINKKVAERLLNENYPQKE</sequence>
<evidence type="ECO:0000313" key="8">
    <source>
        <dbReference type="EMBL" id="OSS42473.1"/>
    </source>
</evidence>
<gene>
    <name evidence="9" type="ORF">DESAMIL20_702</name>
    <name evidence="8" type="ORF">DESAMIL20_704</name>
</gene>
<dbReference type="GO" id="GO:0015074">
    <property type="term" value="P:DNA integration"/>
    <property type="evidence" value="ECO:0007669"/>
    <property type="project" value="UniProtKB-KW"/>
</dbReference>
<dbReference type="InterPro" id="IPR041718">
    <property type="entry name" value="IS607_transposase-like"/>
</dbReference>
<proteinExistence type="predicted"/>
<evidence type="ECO:0000313" key="10">
    <source>
        <dbReference type="Proteomes" id="UP000194141"/>
    </source>
</evidence>
<dbReference type="InterPro" id="IPR009061">
    <property type="entry name" value="DNA-bd_dom_put_sf"/>
</dbReference>
<dbReference type="Pfam" id="PF00376">
    <property type="entry name" value="MerR"/>
    <property type="match status" value="1"/>
</dbReference>
<name>A0A1X4XYB2_9BACT</name>
<evidence type="ECO:0000256" key="4">
    <source>
        <dbReference type="PIRSR" id="PIRSR606118-50"/>
    </source>
</evidence>
<keyword evidence="1" id="KW-0229">DNA integration</keyword>
<feature type="domain" description="HTH merR-type" evidence="6">
    <location>
        <begin position="1"/>
        <end position="46"/>
    </location>
</feature>
<dbReference type="OrthoDB" id="6717890at2"/>
<organism evidence="9 10">
    <name type="scientific">Desulfurella amilsii</name>
    <dbReference type="NCBI Taxonomy" id="1562698"/>
    <lineage>
        <taxon>Bacteria</taxon>
        <taxon>Pseudomonadati</taxon>
        <taxon>Campylobacterota</taxon>
        <taxon>Desulfurellia</taxon>
        <taxon>Desulfurellales</taxon>
        <taxon>Desulfurellaceae</taxon>
        <taxon>Desulfurella</taxon>
    </lineage>
</organism>
<comment type="caution">
    <text evidence="9">The sequence shown here is derived from an EMBL/GenBank/DDBJ whole genome shotgun (WGS) entry which is preliminary data.</text>
</comment>
<dbReference type="InterPro" id="IPR051491">
    <property type="entry name" value="Recombinase/Transposase-rel"/>
</dbReference>
<reference evidence="9 10" key="1">
    <citation type="journal article" date="2017" name="Front. Microbiol.">
        <title>Genome Sequence of Desulfurella amilsii Strain TR1 and Comparative Genomics of Desulfurellaceae Family.</title>
        <authorList>
            <person name="Florentino A.P."/>
            <person name="Stams A.J."/>
            <person name="Sanchez-Andrea I."/>
        </authorList>
    </citation>
    <scope>NUCLEOTIDE SEQUENCE [LARGE SCALE GENOMIC DNA]</scope>
    <source>
        <strain evidence="9 10">TR1</strain>
    </source>
</reference>
<dbReference type="Proteomes" id="UP000194141">
    <property type="component" value="Unassembled WGS sequence"/>
</dbReference>
<dbReference type="InterPro" id="IPR006119">
    <property type="entry name" value="Resolv_N"/>
</dbReference>
<dbReference type="Gene3D" id="3.40.50.1390">
    <property type="entry name" value="Resolvase, N-terminal catalytic domain"/>
    <property type="match status" value="1"/>
</dbReference>
<dbReference type="RefSeq" id="WP_143340238.1">
    <property type="nucleotide sequence ID" value="NZ_MDSU01000016.1"/>
</dbReference>
<feature type="domain" description="Resolvase/invertase-type recombinase catalytic" evidence="7">
    <location>
        <begin position="58"/>
        <end position="205"/>
    </location>
</feature>
<dbReference type="Pfam" id="PF00239">
    <property type="entry name" value="Resolvase"/>
    <property type="match status" value="1"/>
</dbReference>
<dbReference type="InterPro" id="IPR048046">
    <property type="entry name" value="Transpos_IS607"/>
</dbReference>
<accession>A0A1X4XYB2</accession>
<dbReference type="CDD" id="cd03769">
    <property type="entry name" value="SR_IS607_transposase_like"/>
    <property type="match status" value="1"/>
</dbReference>
<keyword evidence="3" id="KW-0233">DNA recombination</keyword>
<keyword evidence="2" id="KW-0238">DNA-binding</keyword>
<dbReference type="InterPro" id="IPR036162">
    <property type="entry name" value="Resolvase-like_N_sf"/>
</dbReference>
<dbReference type="SMART" id="SM00857">
    <property type="entry name" value="Resolvase"/>
    <property type="match status" value="1"/>
</dbReference>
<evidence type="ECO:0000313" key="9">
    <source>
        <dbReference type="EMBL" id="OSS42518.1"/>
    </source>
</evidence>
<dbReference type="CDD" id="cd04761">
    <property type="entry name" value="HTH_MerR-SF"/>
    <property type="match status" value="1"/>
</dbReference>
<dbReference type="PANTHER" id="PTHR36172:SF1">
    <property type="entry name" value="RESOLVASE-RELATED"/>
    <property type="match status" value="1"/>
</dbReference>
<dbReference type="SUPFAM" id="SSF53041">
    <property type="entry name" value="Resolvase-like"/>
    <property type="match status" value="1"/>
</dbReference>
<dbReference type="PANTHER" id="PTHR36172">
    <property type="match status" value="1"/>
</dbReference>
<keyword evidence="10" id="KW-1185">Reference proteome</keyword>
<dbReference type="SMART" id="SM00422">
    <property type="entry name" value="HTH_MERR"/>
    <property type="match status" value="1"/>
</dbReference>
<dbReference type="PROSITE" id="PS00397">
    <property type="entry name" value="RECOMBINASES_1"/>
    <property type="match status" value="1"/>
</dbReference>
<dbReference type="NCBIfam" id="NF033518">
    <property type="entry name" value="transpos_IS607"/>
    <property type="match status" value="1"/>
</dbReference>
<evidence type="ECO:0000256" key="3">
    <source>
        <dbReference type="ARBA" id="ARBA00023172"/>
    </source>
</evidence>
<dbReference type="PROSITE" id="PS50937">
    <property type="entry name" value="HTH_MERR_2"/>
    <property type="match status" value="1"/>
</dbReference>
<dbReference type="STRING" id="1562698.DESAMIL20_702"/>
<evidence type="ECO:0000259" key="7">
    <source>
        <dbReference type="PROSITE" id="PS51736"/>
    </source>
</evidence>
<dbReference type="GO" id="GO:0006355">
    <property type="term" value="P:regulation of DNA-templated transcription"/>
    <property type="evidence" value="ECO:0007669"/>
    <property type="project" value="InterPro"/>
</dbReference>
<dbReference type="SUPFAM" id="SSF46955">
    <property type="entry name" value="Putative DNA-binding domain"/>
    <property type="match status" value="1"/>
</dbReference>
<feature type="active site" description="O-(5'-phospho-DNA)-serine intermediate" evidence="4 5">
    <location>
        <position position="66"/>
    </location>
</feature>
<dbReference type="Gene3D" id="1.10.1660.10">
    <property type="match status" value="1"/>
</dbReference>
<evidence type="ECO:0000256" key="1">
    <source>
        <dbReference type="ARBA" id="ARBA00022908"/>
    </source>
</evidence>
<dbReference type="InterPro" id="IPR000551">
    <property type="entry name" value="MerR-type_HTH_dom"/>
</dbReference>
<evidence type="ECO:0000256" key="2">
    <source>
        <dbReference type="ARBA" id="ARBA00023125"/>
    </source>
</evidence>
<dbReference type="AlphaFoldDB" id="A0A1X4XYB2"/>
<evidence type="ECO:0000256" key="5">
    <source>
        <dbReference type="PROSITE-ProRule" id="PRU10137"/>
    </source>
</evidence>
<dbReference type="InterPro" id="IPR006118">
    <property type="entry name" value="Recombinase_CS"/>
</dbReference>
<dbReference type="GO" id="GO:0003677">
    <property type="term" value="F:DNA binding"/>
    <property type="evidence" value="ECO:0007669"/>
    <property type="project" value="UniProtKB-KW"/>
</dbReference>
<dbReference type="Gene3D" id="1.10.287.2170">
    <property type="match status" value="1"/>
</dbReference>
<protein>
    <submittedName>
        <fullName evidence="9">Mobile element protein</fullName>
    </submittedName>
</protein>
<dbReference type="FunFam" id="3.40.50.1390:FF:000002">
    <property type="entry name" value="ORF1 in transposon ISC1904"/>
    <property type="match status" value="1"/>
</dbReference>
<dbReference type="EMBL" id="MDSU01000016">
    <property type="protein sequence ID" value="OSS42518.1"/>
    <property type="molecule type" value="Genomic_DNA"/>
</dbReference>
<dbReference type="EMBL" id="MDSU01000017">
    <property type="protein sequence ID" value="OSS42473.1"/>
    <property type="molecule type" value="Genomic_DNA"/>
</dbReference>
<dbReference type="PROSITE" id="PS51736">
    <property type="entry name" value="RECOMBINASES_3"/>
    <property type="match status" value="1"/>
</dbReference>
<dbReference type="GO" id="GO:0000150">
    <property type="term" value="F:DNA strand exchange activity"/>
    <property type="evidence" value="ECO:0007669"/>
    <property type="project" value="InterPro"/>
</dbReference>
<evidence type="ECO:0000259" key="6">
    <source>
        <dbReference type="PROSITE" id="PS50937"/>
    </source>
</evidence>